<dbReference type="GO" id="GO:0001508">
    <property type="term" value="P:action potential"/>
    <property type="evidence" value="ECO:0007669"/>
    <property type="project" value="TreeGrafter"/>
</dbReference>
<evidence type="ECO:0000256" key="12">
    <source>
        <dbReference type="SAM" id="MobiDB-lite"/>
    </source>
</evidence>
<keyword evidence="5" id="KW-0631">Potassium channel</keyword>
<feature type="transmembrane region" description="Helical" evidence="13">
    <location>
        <begin position="65"/>
        <end position="85"/>
    </location>
</feature>
<dbReference type="InterPro" id="IPR005821">
    <property type="entry name" value="Ion_trans_dom"/>
</dbReference>
<evidence type="ECO:0000256" key="1">
    <source>
        <dbReference type="ARBA" id="ARBA00004141"/>
    </source>
</evidence>
<feature type="transmembrane region" description="Helical" evidence="13">
    <location>
        <begin position="221"/>
        <end position="245"/>
    </location>
</feature>
<keyword evidence="4 13" id="KW-0812">Transmembrane</keyword>
<keyword evidence="10 13" id="KW-0472">Membrane</keyword>
<feature type="compositionally biased region" description="Acidic residues" evidence="12">
    <location>
        <begin position="547"/>
        <end position="574"/>
    </location>
</feature>
<organism evidence="15 16">
    <name type="scientific">Anaeromyces robustus</name>
    <dbReference type="NCBI Taxonomy" id="1754192"/>
    <lineage>
        <taxon>Eukaryota</taxon>
        <taxon>Fungi</taxon>
        <taxon>Fungi incertae sedis</taxon>
        <taxon>Chytridiomycota</taxon>
        <taxon>Chytridiomycota incertae sedis</taxon>
        <taxon>Neocallimastigomycetes</taxon>
        <taxon>Neocallimastigales</taxon>
        <taxon>Neocallimastigaceae</taxon>
        <taxon>Anaeromyces</taxon>
    </lineage>
</organism>
<dbReference type="InterPro" id="IPR028325">
    <property type="entry name" value="VG_K_chnl"/>
</dbReference>
<keyword evidence="7" id="KW-0630">Potassium</keyword>
<keyword evidence="6" id="KW-0851">Voltage-gated channel</keyword>
<dbReference type="GO" id="GO:0005249">
    <property type="term" value="F:voltage-gated potassium channel activity"/>
    <property type="evidence" value="ECO:0007669"/>
    <property type="project" value="InterPro"/>
</dbReference>
<evidence type="ECO:0000256" key="13">
    <source>
        <dbReference type="SAM" id="Phobius"/>
    </source>
</evidence>
<evidence type="ECO:0000256" key="4">
    <source>
        <dbReference type="ARBA" id="ARBA00022692"/>
    </source>
</evidence>
<dbReference type="PANTHER" id="PTHR11537:SF254">
    <property type="entry name" value="POTASSIUM VOLTAGE-GATED CHANNEL PROTEIN SHAB"/>
    <property type="match status" value="1"/>
</dbReference>
<feature type="transmembrane region" description="Helical" evidence="13">
    <location>
        <begin position="312"/>
        <end position="332"/>
    </location>
</feature>
<dbReference type="PRINTS" id="PR00169">
    <property type="entry name" value="KCHANNEL"/>
</dbReference>
<proteinExistence type="predicted"/>
<protein>
    <submittedName>
        <fullName evidence="15">Voltage-gated potassium channel</fullName>
    </submittedName>
</protein>
<evidence type="ECO:0000256" key="2">
    <source>
        <dbReference type="ARBA" id="ARBA00022448"/>
    </source>
</evidence>
<evidence type="ECO:0000259" key="14">
    <source>
        <dbReference type="Pfam" id="PF00520"/>
    </source>
</evidence>
<dbReference type="GO" id="GO:0008076">
    <property type="term" value="C:voltage-gated potassium channel complex"/>
    <property type="evidence" value="ECO:0007669"/>
    <property type="project" value="InterPro"/>
</dbReference>
<name>A0A1Y1WTA9_9FUNG</name>
<evidence type="ECO:0000256" key="3">
    <source>
        <dbReference type="ARBA" id="ARBA00022538"/>
    </source>
</evidence>
<dbReference type="AlphaFoldDB" id="A0A1Y1WTA9"/>
<feature type="region of interest" description="Disordered" evidence="12">
    <location>
        <begin position="507"/>
        <end position="595"/>
    </location>
</feature>
<feature type="domain" description="Ion transport" evidence="14">
    <location>
        <begin position="64"/>
        <end position="324"/>
    </location>
</feature>
<keyword evidence="9" id="KW-0406">Ion transport</keyword>
<dbReference type="OrthoDB" id="415460at2759"/>
<dbReference type="Proteomes" id="UP000193944">
    <property type="component" value="Unassembled WGS sequence"/>
</dbReference>
<evidence type="ECO:0000256" key="6">
    <source>
        <dbReference type="ARBA" id="ARBA00022882"/>
    </source>
</evidence>
<evidence type="ECO:0000256" key="7">
    <source>
        <dbReference type="ARBA" id="ARBA00022958"/>
    </source>
</evidence>
<evidence type="ECO:0000256" key="8">
    <source>
        <dbReference type="ARBA" id="ARBA00022989"/>
    </source>
</evidence>
<feature type="compositionally biased region" description="Low complexity" evidence="12">
    <location>
        <begin position="507"/>
        <end position="522"/>
    </location>
</feature>
<accession>A0A1Y1WTA9</accession>
<dbReference type="Gene3D" id="1.20.120.350">
    <property type="entry name" value="Voltage-gated potassium channels. Chain C"/>
    <property type="match status" value="1"/>
</dbReference>
<evidence type="ECO:0000256" key="10">
    <source>
        <dbReference type="ARBA" id="ARBA00023136"/>
    </source>
</evidence>
<dbReference type="EMBL" id="MCFG01000302">
    <property type="protein sequence ID" value="ORX76374.1"/>
    <property type="molecule type" value="Genomic_DNA"/>
</dbReference>
<evidence type="ECO:0000256" key="11">
    <source>
        <dbReference type="ARBA" id="ARBA00023303"/>
    </source>
</evidence>
<evidence type="ECO:0000313" key="15">
    <source>
        <dbReference type="EMBL" id="ORX76374.1"/>
    </source>
</evidence>
<dbReference type="SUPFAM" id="SSF81324">
    <property type="entry name" value="Voltage-gated potassium channels"/>
    <property type="match status" value="1"/>
</dbReference>
<comment type="subcellular location">
    <subcellularLocation>
        <location evidence="1">Membrane</location>
        <topology evidence="1">Multi-pass membrane protein</topology>
    </subcellularLocation>
</comment>
<reference evidence="15 16" key="1">
    <citation type="submission" date="2016-08" db="EMBL/GenBank/DDBJ databases">
        <title>A Parts List for Fungal Cellulosomes Revealed by Comparative Genomics.</title>
        <authorList>
            <consortium name="DOE Joint Genome Institute"/>
            <person name="Haitjema C.H."/>
            <person name="Gilmore S.P."/>
            <person name="Henske J.K."/>
            <person name="Solomon K.V."/>
            <person name="De Groot R."/>
            <person name="Kuo A."/>
            <person name="Mondo S.J."/>
            <person name="Salamov A.A."/>
            <person name="Labutti K."/>
            <person name="Zhao Z."/>
            <person name="Chiniquy J."/>
            <person name="Barry K."/>
            <person name="Brewer H.M."/>
            <person name="Purvine S.O."/>
            <person name="Wright A.T."/>
            <person name="Boxma B."/>
            <person name="Van Alen T."/>
            <person name="Hackstein J.H."/>
            <person name="Baker S.E."/>
            <person name="Grigoriev I.V."/>
            <person name="O'Malley M.A."/>
        </authorList>
    </citation>
    <scope>NUCLEOTIDE SEQUENCE [LARGE SCALE GENOMIC DNA]</scope>
    <source>
        <strain evidence="15 16">S4</strain>
    </source>
</reference>
<keyword evidence="8 13" id="KW-1133">Transmembrane helix</keyword>
<keyword evidence="3" id="KW-0633">Potassium transport</keyword>
<gene>
    <name evidence="15" type="ORF">BCR32DRAFT_271316</name>
</gene>
<sequence length="703" mass="81344">MYSQAYQDKYVNAVKLLALQHNNSQQGIKTKPTRSRSGYGFDGRVRDKRYDNLFDSKFAKYLKRYMEVIVTLSVLAFNFQTLPILRRTQTARDFWHWLELFFTVNYIIDWLVKLYFYPYYTDDSNLKKKKKIVPTKKQWKYKGYFKSISTYINFLCFVPFFLELMFPEIKFDNYEKAYTNSWIILFFRSFRAIRFFQILYTSRTTSGKMMNYVILSLKMAYPGIITFIIIIAVAFLCFAGIYYYIEITYCEVNSENKWVFKEDGFDLKVYKGDDCSVQSIIDSLWYTLIALSTIGYGDYIPFSAFGRVATSVGVMCCLFIFALPTISISSFLSKLLIEIHNNNSISKVTEKLNELTISHRKQDMTILNNLYTIKSGIKSNNPVTLFEIFKNDNVTDNTNNTKPKLEKRRSLNQYIKETMKNNNPDSTAASINANKNATLNEDTVNSSKLLQVNLPKNVARFPNLESIIVGNYDDNFYTIQSIGDDSSTHTTNVNLSTMFNAATNLKTNQENQTNKTNQENQKSPTEASATSPNSNKHTTFDPKALDLEEMDFDDEDGDDDESVSESDDDDDSDSSTDSAVREKIKQLNKKSQAPTNLVNLPKSFEVNSKSNEEYYHQNTVTSYATNTNTEITEDIDGENEAITAEDVSFSVDMFEKIMVDYKNICRNEIEHLANRYKKVQKVKEKYEEAAIFQELFDRDILKK</sequence>
<dbReference type="Pfam" id="PF00520">
    <property type="entry name" value="Ion_trans"/>
    <property type="match status" value="1"/>
</dbReference>
<dbReference type="Gene3D" id="1.10.287.70">
    <property type="match status" value="1"/>
</dbReference>
<evidence type="ECO:0000256" key="9">
    <source>
        <dbReference type="ARBA" id="ARBA00023065"/>
    </source>
</evidence>
<keyword evidence="2" id="KW-0813">Transport</keyword>
<reference evidence="15 16" key="2">
    <citation type="submission" date="2016-08" db="EMBL/GenBank/DDBJ databases">
        <title>Pervasive Adenine N6-methylation of Active Genes in Fungi.</title>
        <authorList>
            <consortium name="DOE Joint Genome Institute"/>
            <person name="Mondo S.J."/>
            <person name="Dannebaum R.O."/>
            <person name="Kuo R.C."/>
            <person name="Labutti K."/>
            <person name="Haridas S."/>
            <person name="Kuo A."/>
            <person name="Salamov A."/>
            <person name="Ahrendt S.R."/>
            <person name="Lipzen A."/>
            <person name="Sullivan W."/>
            <person name="Andreopoulos W.B."/>
            <person name="Clum A."/>
            <person name="Lindquist E."/>
            <person name="Daum C."/>
            <person name="Ramamoorthy G.K."/>
            <person name="Gryganskyi A."/>
            <person name="Culley D."/>
            <person name="Magnuson J.K."/>
            <person name="James T.Y."/>
            <person name="O'Malley M.A."/>
            <person name="Stajich J.E."/>
            <person name="Spatafora J.W."/>
            <person name="Visel A."/>
            <person name="Grigoriev I.V."/>
        </authorList>
    </citation>
    <scope>NUCLEOTIDE SEQUENCE [LARGE SCALE GENOMIC DNA]</scope>
    <source>
        <strain evidence="15 16">S4</strain>
    </source>
</reference>
<dbReference type="PANTHER" id="PTHR11537">
    <property type="entry name" value="VOLTAGE-GATED POTASSIUM CHANNEL"/>
    <property type="match status" value="1"/>
</dbReference>
<feature type="transmembrane region" description="Helical" evidence="13">
    <location>
        <begin position="141"/>
        <end position="162"/>
    </location>
</feature>
<evidence type="ECO:0000313" key="16">
    <source>
        <dbReference type="Proteomes" id="UP000193944"/>
    </source>
</evidence>
<keyword evidence="11 15" id="KW-0407">Ion channel</keyword>
<evidence type="ECO:0000256" key="5">
    <source>
        <dbReference type="ARBA" id="ARBA00022826"/>
    </source>
</evidence>
<keyword evidence="16" id="KW-1185">Reference proteome</keyword>
<comment type="caution">
    <text evidence="15">The sequence shown here is derived from an EMBL/GenBank/DDBJ whole genome shotgun (WGS) entry which is preliminary data.</text>
</comment>
<feature type="transmembrane region" description="Helical" evidence="13">
    <location>
        <begin position="97"/>
        <end position="120"/>
    </location>
</feature>
<dbReference type="STRING" id="1754192.A0A1Y1WTA9"/>
<feature type="compositionally biased region" description="Polar residues" evidence="12">
    <location>
        <begin position="523"/>
        <end position="537"/>
    </location>
</feature>
<dbReference type="InterPro" id="IPR027359">
    <property type="entry name" value="Volt_channel_dom_sf"/>
</dbReference>